<keyword evidence="1" id="KW-0812">Transmembrane</keyword>
<dbReference type="EMBL" id="JADIVZ010000006">
    <property type="protein sequence ID" value="MBF4162532.1"/>
    <property type="molecule type" value="Genomic_DNA"/>
</dbReference>
<evidence type="ECO:0000313" key="2">
    <source>
        <dbReference type="EMBL" id="MBF4162532.1"/>
    </source>
</evidence>
<keyword evidence="1" id="KW-1133">Transmembrane helix</keyword>
<feature type="transmembrane region" description="Helical" evidence="1">
    <location>
        <begin position="20"/>
        <end position="43"/>
    </location>
</feature>
<feature type="transmembrane region" description="Helical" evidence="1">
    <location>
        <begin position="237"/>
        <end position="257"/>
    </location>
</feature>
<dbReference type="RefSeq" id="WP_194503804.1">
    <property type="nucleotide sequence ID" value="NZ_JADIVZ010000006.1"/>
</dbReference>
<feature type="transmembrane region" description="Helical" evidence="1">
    <location>
        <begin position="137"/>
        <end position="157"/>
    </location>
</feature>
<name>A0A930Y7Y3_9ACTN</name>
<feature type="transmembrane region" description="Helical" evidence="1">
    <location>
        <begin position="341"/>
        <end position="361"/>
    </location>
</feature>
<reference evidence="2" key="1">
    <citation type="submission" date="2020-11" db="EMBL/GenBank/DDBJ databases">
        <title>Nocardioides sp. CBS4Y-1, whole genome shotgun sequence.</title>
        <authorList>
            <person name="Tuo L."/>
        </authorList>
    </citation>
    <scope>NUCLEOTIDE SEQUENCE</scope>
    <source>
        <strain evidence="2">CBS4Y-1</strain>
    </source>
</reference>
<evidence type="ECO:0000256" key="1">
    <source>
        <dbReference type="SAM" id="Phobius"/>
    </source>
</evidence>
<keyword evidence="3" id="KW-1185">Reference proteome</keyword>
<feature type="transmembrane region" description="Helical" evidence="1">
    <location>
        <begin position="269"/>
        <end position="288"/>
    </location>
</feature>
<sequence length="405" mass="42610">MTAAPTAPTPAKRAGKSAGVIAVQGLNSINTVIQMALFALTLPRTDFDDYAVWVTSGMFMIGLGQAIGTERVVIGRRSFDDGTSTSGVIALAVCAVQVGVSLALGSPALVIASLAFAPYAAYDFQRFTRCYDEAKRFLRVDLSVLVVECVAVLALWATLGRHAWLAVVWWVLGVLPWSRLAGREVLRLRRGVRVLRDDLHQCLPLLMDAALAGVPLVVALALARAQGDVGDASAARMAFTILGPVTVLGLSARRLVYAEVAKGPLSARFTAVWGGICVATLVACALLLSLTRTPLYPWAFPGFVGLSWVAILGFAVNHAAMFSTLLPAASLRAEQRAREVGISRVIATGSAVVVGVLVLPFDSPADVAWCVAAGSIGYTVSLFAARLLTRSSIVPVPEAQPEASA</sequence>
<feature type="transmembrane region" description="Helical" evidence="1">
    <location>
        <begin position="163"/>
        <end position="182"/>
    </location>
</feature>
<protein>
    <submittedName>
        <fullName evidence="2">Uncharacterized protein</fullName>
    </submittedName>
</protein>
<dbReference type="AlphaFoldDB" id="A0A930Y7Y3"/>
<evidence type="ECO:0000313" key="3">
    <source>
        <dbReference type="Proteomes" id="UP000656804"/>
    </source>
</evidence>
<feature type="transmembrane region" description="Helical" evidence="1">
    <location>
        <begin position="367"/>
        <end position="388"/>
    </location>
</feature>
<accession>A0A930Y7Y3</accession>
<feature type="transmembrane region" description="Helical" evidence="1">
    <location>
        <begin position="88"/>
        <end position="116"/>
    </location>
</feature>
<feature type="transmembrane region" description="Helical" evidence="1">
    <location>
        <begin position="50"/>
        <end position="68"/>
    </location>
</feature>
<dbReference type="Proteomes" id="UP000656804">
    <property type="component" value="Unassembled WGS sequence"/>
</dbReference>
<organism evidence="2 3">
    <name type="scientific">Nocardioides acrostichi</name>
    <dbReference type="NCBI Taxonomy" id="2784339"/>
    <lineage>
        <taxon>Bacteria</taxon>
        <taxon>Bacillati</taxon>
        <taxon>Actinomycetota</taxon>
        <taxon>Actinomycetes</taxon>
        <taxon>Propionibacteriales</taxon>
        <taxon>Nocardioidaceae</taxon>
        <taxon>Nocardioides</taxon>
    </lineage>
</organism>
<feature type="transmembrane region" description="Helical" evidence="1">
    <location>
        <begin position="308"/>
        <end position="329"/>
    </location>
</feature>
<comment type="caution">
    <text evidence="2">The sequence shown here is derived from an EMBL/GenBank/DDBJ whole genome shotgun (WGS) entry which is preliminary data.</text>
</comment>
<gene>
    <name evidence="2" type="ORF">ISG29_12610</name>
</gene>
<feature type="transmembrane region" description="Helical" evidence="1">
    <location>
        <begin position="203"/>
        <end position="225"/>
    </location>
</feature>
<keyword evidence="1" id="KW-0472">Membrane</keyword>
<proteinExistence type="predicted"/>